<evidence type="ECO:0000256" key="1">
    <source>
        <dbReference type="SAM" id="Coils"/>
    </source>
</evidence>
<feature type="coiled-coil region" evidence="1">
    <location>
        <begin position="81"/>
        <end position="115"/>
    </location>
</feature>
<proteinExistence type="predicted"/>
<evidence type="ECO:0000313" key="2">
    <source>
        <dbReference type="EMBL" id="GAI05977.1"/>
    </source>
</evidence>
<dbReference type="EMBL" id="BARV01009949">
    <property type="protein sequence ID" value="GAI05977.1"/>
    <property type="molecule type" value="Genomic_DNA"/>
</dbReference>
<feature type="non-terminal residue" evidence="2">
    <location>
        <position position="295"/>
    </location>
</feature>
<protein>
    <submittedName>
        <fullName evidence="2">Uncharacterized protein</fullName>
    </submittedName>
</protein>
<feature type="non-terminal residue" evidence="2">
    <location>
        <position position="1"/>
    </location>
</feature>
<gene>
    <name evidence="2" type="ORF">S06H3_19426</name>
</gene>
<comment type="caution">
    <text evidence="2">The sequence shown here is derived from an EMBL/GenBank/DDBJ whole genome shotgun (WGS) entry which is preliminary data.</text>
</comment>
<organism evidence="2">
    <name type="scientific">marine sediment metagenome</name>
    <dbReference type="NCBI Taxonomy" id="412755"/>
    <lineage>
        <taxon>unclassified sequences</taxon>
        <taxon>metagenomes</taxon>
        <taxon>ecological metagenomes</taxon>
    </lineage>
</organism>
<name>X1KG30_9ZZZZ</name>
<keyword evidence="1" id="KW-0175">Coiled coil</keyword>
<sequence>QTYRARTILIKDKSKDKLLVVVTNITREEEPDPKKIVERYAHRWEAQENPFKRMKPSVYLDTNHGLKAKELPTNRTLLSKRQKLEDTIVAKQTKIQKAQDVKRQAQQELKHGQESYHEISQKTENQLKDVTSLLRQAPTRTARLLQRQSKFFRQKEKIAQRWLKKTTKLNSTIQEKTVLIRSHQKSLNQAQTKLSKLPVEERLYEIDTSKDQFMTNLEVALTNADLYFKEHFLPPAYKRYDFKTIRDILYAQSGTVRQTLKEIKVFLKPYAQEPEHQKLAEYAARKFNQAQVYTS</sequence>
<reference evidence="2" key="1">
    <citation type="journal article" date="2014" name="Front. Microbiol.">
        <title>High frequency of phylogenetically diverse reductive dehalogenase-homologous genes in deep subseafloor sedimentary metagenomes.</title>
        <authorList>
            <person name="Kawai M."/>
            <person name="Futagami T."/>
            <person name="Toyoda A."/>
            <person name="Takaki Y."/>
            <person name="Nishi S."/>
            <person name="Hori S."/>
            <person name="Arai W."/>
            <person name="Tsubouchi T."/>
            <person name="Morono Y."/>
            <person name="Uchiyama I."/>
            <person name="Ito T."/>
            <person name="Fujiyama A."/>
            <person name="Inagaki F."/>
            <person name="Takami H."/>
        </authorList>
    </citation>
    <scope>NUCLEOTIDE SEQUENCE</scope>
    <source>
        <strain evidence="2">Expedition CK06-06</strain>
    </source>
</reference>
<dbReference type="AlphaFoldDB" id="X1KG30"/>
<accession>X1KG30</accession>